<organism evidence="1">
    <name type="scientific">Rheinheimera sp. BAL341</name>
    <dbReference type="NCBI Taxonomy" id="1708203"/>
    <lineage>
        <taxon>Bacteria</taxon>
        <taxon>Pseudomonadati</taxon>
        <taxon>Pseudomonadota</taxon>
        <taxon>Gammaproteobacteria</taxon>
        <taxon>Chromatiales</taxon>
        <taxon>Chromatiaceae</taxon>
        <taxon>Rheinheimera</taxon>
    </lineage>
</organism>
<sequence>MRKKFLGLLHDISLLWVDAASVAQRCCRQQRKRLNSRKRPVKGR</sequence>
<proteinExistence type="predicted"/>
<protein>
    <submittedName>
        <fullName evidence="1">Uncharacterized protein</fullName>
    </submittedName>
</protein>
<gene>
    <name evidence="1" type="ORF">BAL341_3326</name>
</gene>
<dbReference type="EMBL" id="CAAJGR010000026">
    <property type="protein sequence ID" value="VHO06299.1"/>
    <property type="molecule type" value="Genomic_DNA"/>
</dbReference>
<evidence type="ECO:0000313" key="1">
    <source>
        <dbReference type="EMBL" id="VHO06299.1"/>
    </source>
</evidence>
<reference evidence="1" key="1">
    <citation type="submission" date="2019-04" db="EMBL/GenBank/DDBJ databases">
        <authorList>
            <person name="Brambilla D."/>
        </authorList>
    </citation>
    <scope>NUCLEOTIDE SEQUENCE</scope>
    <source>
        <strain evidence="1">BAL1</strain>
    </source>
</reference>
<name>A0A486XUH4_9GAMM</name>
<accession>A0A486XUH4</accession>
<dbReference type="AlphaFoldDB" id="A0A486XUH4"/>